<evidence type="ECO:0000256" key="1">
    <source>
        <dbReference type="SAM" id="MobiDB-lite"/>
    </source>
</evidence>
<keyword evidence="2" id="KW-0732">Signal</keyword>
<keyword evidence="4" id="KW-1185">Reference proteome</keyword>
<sequence length="357" mass="36615">MKGIYLGSLALAFLGVARAEDLGGQQIITTYEMQVVTSQLLITTRVPLYITLTDSAGSATATIATNVSLAGPTPVVSSALVAVGTATSSVPLTTSTVTSTILETITSCISNPRCTNGHIVTRTTVFTTTCPVTQVGDSTVVLSSTRTVTAPTSIALGKSPSGSLNATGTTPHPTTRSSSTEQTTSRSIPTVLPPVFNSSLPAGSASTTQHSVTTTALTKALDTSKSNVDLSSTTDSGAPTTFETGVIANPSTSTSSPTSTITVPCETTYVNGGLVPFHGVPVQAGARVTMEGTIYSFPADASGSIRLAHRRPSGFPVTASNGTHHHQGRPTGSHKLPTSSPSFGRPIPTARRFRPRQ</sequence>
<gene>
    <name evidence="3" type="ORF">BP5553_07957</name>
</gene>
<dbReference type="AlphaFoldDB" id="A0A370TFA2"/>
<feature type="region of interest" description="Disordered" evidence="1">
    <location>
        <begin position="153"/>
        <end position="211"/>
    </location>
</feature>
<dbReference type="GeneID" id="43600806"/>
<feature type="compositionally biased region" description="Polar residues" evidence="1">
    <location>
        <begin position="196"/>
        <end position="211"/>
    </location>
</feature>
<evidence type="ECO:0000313" key="4">
    <source>
        <dbReference type="Proteomes" id="UP000254866"/>
    </source>
</evidence>
<dbReference type="EMBL" id="NPIC01000008">
    <property type="protein sequence ID" value="RDL33589.1"/>
    <property type="molecule type" value="Genomic_DNA"/>
</dbReference>
<feature type="compositionally biased region" description="Polar residues" evidence="1">
    <location>
        <begin position="223"/>
        <end position="243"/>
    </location>
</feature>
<dbReference type="Proteomes" id="UP000254866">
    <property type="component" value="Unassembled WGS sequence"/>
</dbReference>
<protein>
    <submittedName>
        <fullName evidence="3">Uncharacterized protein</fullName>
    </submittedName>
</protein>
<dbReference type="RefSeq" id="XP_031866871.1">
    <property type="nucleotide sequence ID" value="XM_032016580.1"/>
</dbReference>
<accession>A0A370TFA2</accession>
<dbReference type="OrthoDB" id="10681393at2759"/>
<proteinExistence type="predicted"/>
<feature type="chain" id="PRO_5016961800" evidence="2">
    <location>
        <begin position="20"/>
        <end position="357"/>
    </location>
</feature>
<feature type="signal peptide" evidence="2">
    <location>
        <begin position="1"/>
        <end position="19"/>
    </location>
</feature>
<evidence type="ECO:0000256" key="2">
    <source>
        <dbReference type="SAM" id="SignalP"/>
    </source>
</evidence>
<feature type="compositionally biased region" description="Low complexity" evidence="1">
    <location>
        <begin position="167"/>
        <end position="187"/>
    </location>
</feature>
<name>A0A370TFA2_9HELO</name>
<reference evidence="3 4" key="1">
    <citation type="journal article" date="2018" name="IMA Fungus">
        <title>IMA Genome-F 9: Draft genome sequence of Annulohypoxylon stygium, Aspergillus mulundensis, Berkeleyomyces basicola (syn. Thielaviopsis basicola), Ceratocystis smalleyi, two Cercospora beticola strains, Coleophoma cylindrospora, Fusarium fracticaudum, Phialophora cf. hyalina, and Morchella septimelata.</title>
        <authorList>
            <person name="Wingfield B.D."/>
            <person name="Bills G.F."/>
            <person name="Dong Y."/>
            <person name="Huang W."/>
            <person name="Nel W.J."/>
            <person name="Swalarsk-Parry B.S."/>
            <person name="Vaghefi N."/>
            <person name="Wilken P.M."/>
            <person name="An Z."/>
            <person name="de Beer Z.W."/>
            <person name="De Vos L."/>
            <person name="Chen L."/>
            <person name="Duong T.A."/>
            <person name="Gao Y."/>
            <person name="Hammerbacher A."/>
            <person name="Kikkert J.R."/>
            <person name="Li Y."/>
            <person name="Li H."/>
            <person name="Li K."/>
            <person name="Li Q."/>
            <person name="Liu X."/>
            <person name="Ma X."/>
            <person name="Naidoo K."/>
            <person name="Pethybridge S.J."/>
            <person name="Sun J."/>
            <person name="Steenkamp E.T."/>
            <person name="van der Nest M.A."/>
            <person name="van Wyk S."/>
            <person name="Wingfield M.J."/>
            <person name="Xiong C."/>
            <person name="Yue Q."/>
            <person name="Zhang X."/>
        </authorList>
    </citation>
    <scope>NUCLEOTIDE SEQUENCE [LARGE SCALE GENOMIC DNA]</scope>
    <source>
        <strain evidence="3 4">BP 5553</strain>
    </source>
</reference>
<feature type="region of interest" description="Disordered" evidence="1">
    <location>
        <begin position="313"/>
        <end position="357"/>
    </location>
</feature>
<feature type="compositionally biased region" description="Low complexity" evidence="1">
    <location>
        <begin position="250"/>
        <end position="260"/>
    </location>
</feature>
<comment type="caution">
    <text evidence="3">The sequence shown here is derived from an EMBL/GenBank/DDBJ whole genome shotgun (WGS) entry which is preliminary data.</text>
</comment>
<evidence type="ECO:0000313" key="3">
    <source>
        <dbReference type="EMBL" id="RDL33589.1"/>
    </source>
</evidence>
<feature type="region of interest" description="Disordered" evidence="1">
    <location>
        <begin position="223"/>
        <end position="260"/>
    </location>
</feature>
<organism evidence="3 4">
    <name type="scientific">Venustampulla echinocandica</name>
    <dbReference type="NCBI Taxonomy" id="2656787"/>
    <lineage>
        <taxon>Eukaryota</taxon>
        <taxon>Fungi</taxon>
        <taxon>Dikarya</taxon>
        <taxon>Ascomycota</taxon>
        <taxon>Pezizomycotina</taxon>
        <taxon>Leotiomycetes</taxon>
        <taxon>Helotiales</taxon>
        <taxon>Pleuroascaceae</taxon>
        <taxon>Venustampulla</taxon>
    </lineage>
</organism>